<dbReference type="Gene3D" id="3.90.226.10">
    <property type="entry name" value="2-enoyl-CoA Hydratase, Chain A, domain 1"/>
    <property type="match status" value="1"/>
</dbReference>
<keyword evidence="4" id="KW-1185">Reference proteome</keyword>
<comment type="similarity">
    <text evidence="1 2">Belongs to the enoyl-CoA hydratase/isomerase family.</text>
</comment>
<dbReference type="SUPFAM" id="SSF52096">
    <property type="entry name" value="ClpP/crotonase"/>
    <property type="match status" value="1"/>
</dbReference>
<accession>A0A246JRH1</accession>
<dbReference type="PANTHER" id="PTHR43802">
    <property type="entry name" value="ENOYL-COA HYDRATASE"/>
    <property type="match status" value="1"/>
</dbReference>
<gene>
    <name evidence="3" type="ORF">CDQ92_12020</name>
</gene>
<dbReference type="RefSeq" id="WP_088442224.1">
    <property type="nucleotide sequence ID" value="NZ_BMMC01000002.1"/>
</dbReference>
<dbReference type="InterPro" id="IPR029045">
    <property type="entry name" value="ClpP/crotonase-like_dom_sf"/>
</dbReference>
<proteinExistence type="inferred from homology"/>
<evidence type="ECO:0000313" key="4">
    <source>
        <dbReference type="Proteomes" id="UP000197361"/>
    </source>
</evidence>
<dbReference type="CDD" id="cd06558">
    <property type="entry name" value="crotonase-like"/>
    <property type="match status" value="1"/>
</dbReference>
<dbReference type="Proteomes" id="UP000197361">
    <property type="component" value="Unassembled WGS sequence"/>
</dbReference>
<dbReference type="EC" id="4.2.1.17" evidence="3"/>
<name>A0A246JRH1_9SPHN</name>
<protein>
    <submittedName>
        <fullName evidence="3">Enoyl-CoA hydratase</fullName>
        <ecNumber evidence="3">4.2.1.17</ecNumber>
    </submittedName>
</protein>
<evidence type="ECO:0000256" key="2">
    <source>
        <dbReference type="RuleBase" id="RU003707"/>
    </source>
</evidence>
<dbReference type="EMBL" id="NISK01000003">
    <property type="protein sequence ID" value="OWQ95533.1"/>
    <property type="molecule type" value="Genomic_DNA"/>
</dbReference>
<sequence length="255" mass="26527">MSVIITREGPVTIVTIDRPTRRNAVDPDTAAALRDAFAAFADDSDARVAILTGSAGHFCAGFDLKGVGTSRYDPDGPGPMGPTRMLLGKPVIAAVEGHAVAGGLELALWCDLRVAAASAVFGVYCRRWGVPLIDGGTVRLPRIVGQGRALDMILTGRPVEAAEAHHIGLADRVVADGEALSAAITLAKQIAAFPQLCMTSDRMSAYRQWDFDLADALTHEAHAGAAPLLEGAAAGAKRFTEGAGRGGSFAALKRE</sequence>
<keyword evidence="3" id="KW-0456">Lyase</keyword>
<dbReference type="AlphaFoldDB" id="A0A246JRH1"/>
<dbReference type="InterPro" id="IPR018376">
    <property type="entry name" value="Enoyl-CoA_hyd/isom_CS"/>
</dbReference>
<dbReference type="Pfam" id="PF00378">
    <property type="entry name" value="ECH_1"/>
    <property type="match status" value="1"/>
</dbReference>
<dbReference type="PROSITE" id="PS00166">
    <property type="entry name" value="ENOYL_COA_HYDRATASE"/>
    <property type="match status" value="1"/>
</dbReference>
<evidence type="ECO:0000256" key="1">
    <source>
        <dbReference type="ARBA" id="ARBA00005254"/>
    </source>
</evidence>
<dbReference type="NCBIfam" id="NF006108">
    <property type="entry name" value="PRK08259.1"/>
    <property type="match status" value="1"/>
</dbReference>
<comment type="caution">
    <text evidence="3">The sequence shown here is derived from an EMBL/GenBank/DDBJ whole genome shotgun (WGS) entry which is preliminary data.</text>
</comment>
<reference evidence="3 4" key="1">
    <citation type="journal article" date="2010" name="Int. J. Syst. Evol. Microbiol.">
        <title>Sphingopyxis bauzanensis sp. nov., a psychrophilic bacterium isolated from soil.</title>
        <authorList>
            <person name="Zhang D.C."/>
            <person name="Liu H.C."/>
            <person name="Xin Y.H."/>
            <person name="Zhou Y.G."/>
            <person name="Schinner F."/>
            <person name="Margesin R."/>
        </authorList>
    </citation>
    <scope>NUCLEOTIDE SEQUENCE [LARGE SCALE GENOMIC DNA]</scope>
    <source>
        <strain evidence="3 4">DSM 22271</strain>
    </source>
</reference>
<dbReference type="GO" id="GO:0004300">
    <property type="term" value="F:enoyl-CoA hydratase activity"/>
    <property type="evidence" value="ECO:0007669"/>
    <property type="project" value="UniProtKB-EC"/>
</dbReference>
<dbReference type="Gene3D" id="1.10.287.2460">
    <property type="match status" value="1"/>
</dbReference>
<evidence type="ECO:0000313" key="3">
    <source>
        <dbReference type="EMBL" id="OWQ95533.1"/>
    </source>
</evidence>
<dbReference type="OrthoDB" id="5730382at2"/>
<organism evidence="3 4">
    <name type="scientific">Sphingopyxis bauzanensis</name>
    <dbReference type="NCBI Taxonomy" id="651663"/>
    <lineage>
        <taxon>Bacteria</taxon>
        <taxon>Pseudomonadati</taxon>
        <taxon>Pseudomonadota</taxon>
        <taxon>Alphaproteobacteria</taxon>
        <taxon>Sphingomonadales</taxon>
        <taxon>Sphingomonadaceae</taxon>
        <taxon>Sphingopyxis</taxon>
    </lineage>
</organism>
<dbReference type="PANTHER" id="PTHR43802:SF1">
    <property type="entry name" value="IP11341P-RELATED"/>
    <property type="match status" value="1"/>
</dbReference>
<dbReference type="InterPro" id="IPR001753">
    <property type="entry name" value="Enoyl-CoA_hydra/iso"/>
</dbReference>